<evidence type="ECO:0000256" key="1">
    <source>
        <dbReference type="ARBA" id="ARBA00008894"/>
    </source>
</evidence>
<keyword evidence="7" id="KW-0732">Signal</keyword>
<evidence type="ECO:0000256" key="4">
    <source>
        <dbReference type="ARBA" id="ARBA00022741"/>
    </source>
</evidence>
<keyword evidence="6" id="KW-1133">Transmembrane helix</keyword>
<feature type="domain" description="Disease resistance N-terminal" evidence="8">
    <location>
        <begin position="126"/>
        <end position="197"/>
    </location>
</feature>
<comment type="similarity">
    <text evidence="1">Belongs to the disease resistance NB-LRR family.</text>
</comment>
<reference evidence="9" key="1">
    <citation type="journal article" date="2018" name="DNA Res.">
        <title>Multiple hybrid de novo genome assembly of finger millet, an orphan allotetraploid crop.</title>
        <authorList>
            <person name="Hatakeyama M."/>
            <person name="Aluri S."/>
            <person name="Balachadran M.T."/>
            <person name="Sivarajan S.R."/>
            <person name="Patrignani A."/>
            <person name="Gruter S."/>
            <person name="Poveda L."/>
            <person name="Shimizu-Inatsugi R."/>
            <person name="Baeten J."/>
            <person name="Francoijs K.J."/>
            <person name="Nataraja K.N."/>
            <person name="Reddy Y.A.N."/>
            <person name="Phadnis S."/>
            <person name="Ravikumar R.L."/>
            <person name="Schlapbach R."/>
            <person name="Sreeman S.M."/>
            <person name="Shimizu K.K."/>
        </authorList>
    </citation>
    <scope>NUCLEOTIDE SEQUENCE</scope>
</reference>
<feature type="signal peptide" evidence="7">
    <location>
        <begin position="1"/>
        <end position="30"/>
    </location>
</feature>
<organism evidence="9 10">
    <name type="scientific">Eleusine coracana subsp. coracana</name>
    <dbReference type="NCBI Taxonomy" id="191504"/>
    <lineage>
        <taxon>Eukaryota</taxon>
        <taxon>Viridiplantae</taxon>
        <taxon>Streptophyta</taxon>
        <taxon>Embryophyta</taxon>
        <taxon>Tracheophyta</taxon>
        <taxon>Spermatophyta</taxon>
        <taxon>Magnoliopsida</taxon>
        <taxon>Liliopsida</taxon>
        <taxon>Poales</taxon>
        <taxon>Poaceae</taxon>
        <taxon>PACMAD clade</taxon>
        <taxon>Chloridoideae</taxon>
        <taxon>Cynodonteae</taxon>
        <taxon>Eleusininae</taxon>
        <taxon>Eleusine</taxon>
    </lineage>
</organism>
<feature type="transmembrane region" description="Helical" evidence="6">
    <location>
        <begin position="70"/>
        <end position="86"/>
    </location>
</feature>
<dbReference type="InterPro" id="IPR041118">
    <property type="entry name" value="Rx_N"/>
</dbReference>
<evidence type="ECO:0000313" key="9">
    <source>
        <dbReference type="EMBL" id="GJN01683.1"/>
    </source>
</evidence>
<evidence type="ECO:0000256" key="3">
    <source>
        <dbReference type="ARBA" id="ARBA00022737"/>
    </source>
</evidence>
<dbReference type="GO" id="GO:0000166">
    <property type="term" value="F:nucleotide binding"/>
    <property type="evidence" value="ECO:0007669"/>
    <property type="project" value="UniProtKB-KW"/>
</dbReference>
<gene>
    <name evidence="9" type="primary">ga18964</name>
    <name evidence="9" type="ORF">PR202_ga18964</name>
</gene>
<evidence type="ECO:0000313" key="10">
    <source>
        <dbReference type="Proteomes" id="UP001054889"/>
    </source>
</evidence>
<proteinExistence type="inferred from homology"/>
<accession>A0AAV5CUC8</accession>
<keyword evidence="6" id="KW-0472">Membrane</keyword>
<keyword evidence="6" id="KW-0812">Transmembrane</keyword>
<dbReference type="AlphaFoldDB" id="A0AAV5CUC8"/>
<evidence type="ECO:0000256" key="7">
    <source>
        <dbReference type="SAM" id="SignalP"/>
    </source>
</evidence>
<evidence type="ECO:0000256" key="6">
    <source>
        <dbReference type="SAM" id="Phobius"/>
    </source>
</evidence>
<dbReference type="Pfam" id="PF18052">
    <property type="entry name" value="Rx_N"/>
    <property type="match status" value="1"/>
</dbReference>
<keyword evidence="10" id="KW-1185">Reference proteome</keyword>
<keyword evidence="4" id="KW-0547">Nucleotide-binding</keyword>
<sequence>MDGAPRLPMGIHSLALVLVLVLALARNCQSLPRTNAMTMPDSSAALELWSRRGWVSSAARYFKLWHDQQSVLLLFILLSFIFVPYLKLSLQRKRKISCVDARMEVAVTVSAARWVLGMALSPVMDGLLEVWAASSGLGPNVEALKMELLYAQAMLDNAQGREIRSPALKELLLKLRQLAYNADDVLDELDYFRIQDELQGTHHAADVKERGCVQGLILNARHTAKAVGSKLIKLCCQCSRDDASHVVGDHDKQGCPSGVRCSCCGSETSPPTPSPANHGDRTIFGGECMAKVTATARSSALTVGKLLPCCCCSSPPIDDDDDDAHSGPPEIFDTLQYLYGNLVSKGHRKKHDMEIPKLKFDRVEISKKMMDIVEQLKPICAKVSTILNLELVGSNRTTIKDTTAMGRPETTPLIVEQSLYGRDKEKEYNKWHYPG</sequence>
<keyword evidence="3" id="KW-0677">Repeat</keyword>
<name>A0AAV5CUC8_ELECO</name>
<protein>
    <recommendedName>
        <fullName evidence="8">Disease resistance N-terminal domain-containing protein</fullName>
    </recommendedName>
</protein>
<evidence type="ECO:0000256" key="5">
    <source>
        <dbReference type="ARBA" id="ARBA00022821"/>
    </source>
</evidence>
<dbReference type="Proteomes" id="UP001054889">
    <property type="component" value="Unassembled WGS sequence"/>
</dbReference>
<reference evidence="9" key="2">
    <citation type="submission" date="2021-12" db="EMBL/GenBank/DDBJ databases">
        <title>Resequencing data analysis of finger millet.</title>
        <authorList>
            <person name="Hatakeyama M."/>
            <person name="Aluri S."/>
            <person name="Balachadran M.T."/>
            <person name="Sivarajan S.R."/>
            <person name="Poveda L."/>
            <person name="Shimizu-Inatsugi R."/>
            <person name="Schlapbach R."/>
            <person name="Sreeman S.M."/>
            <person name="Shimizu K.K."/>
        </authorList>
    </citation>
    <scope>NUCLEOTIDE SEQUENCE</scope>
</reference>
<evidence type="ECO:0000256" key="2">
    <source>
        <dbReference type="ARBA" id="ARBA00022614"/>
    </source>
</evidence>
<dbReference type="EMBL" id="BQKI01000009">
    <property type="protein sequence ID" value="GJN01683.1"/>
    <property type="molecule type" value="Genomic_DNA"/>
</dbReference>
<dbReference type="Gene3D" id="1.20.5.4130">
    <property type="match status" value="1"/>
</dbReference>
<keyword evidence="5" id="KW-0611">Plant defense</keyword>
<feature type="chain" id="PRO_5043876250" description="Disease resistance N-terminal domain-containing protein" evidence="7">
    <location>
        <begin position="31"/>
        <end position="435"/>
    </location>
</feature>
<comment type="caution">
    <text evidence="9">The sequence shown here is derived from an EMBL/GenBank/DDBJ whole genome shotgun (WGS) entry which is preliminary data.</text>
</comment>
<keyword evidence="2" id="KW-0433">Leucine-rich repeat</keyword>
<dbReference type="GO" id="GO:0006952">
    <property type="term" value="P:defense response"/>
    <property type="evidence" value="ECO:0007669"/>
    <property type="project" value="UniProtKB-KW"/>
</dbReference>
<evidence type="ECO:0000259" key="8">
    <source>
        <dbReference type="Pfam" id="PF18052"/>
    </source>
</evidence>